<proteinExistence type="predicted"/>
<organism evidence="1">
    <name type="scientific">Albugo laibachii Nc14</name>
    <dbReference type="NCBI Taxonomy" id="890382"/>
    <lineage>
        <taxon>Eukaryota</taxon>
        <taxon>Sar</taxon>
        <taxon>Stramenopiles</taxon>
        <taxon>Oomycota</taxon>
        <taxon>Peronosporomycetes</taxon>
        <taxon>Albuginales</taxon>
        <taxon>Albuginaceae</taxon>
        <taxon>Albugo</taxon>
    </lineage>
</organism>
<gene>
    <name evidence="1" type="primary">AlNc14C118G6598</name>
    <name evidence="1" type="ORF">ALNC14_074560</name>
</gene>
<reference evidence="1" key="1">
    <citation type="journal article" date="2011" name="PLoS Biol.">
        <title>Gene gain and loss during evolution of obligate parasitism in the white rust pathogen of Arabidopsis thaliana.</title>
        <authorList>
            <person name="Kemen E."/>
            <person name="Gardiner A."/>
            <person name="Schultz-Larsen T."/>
            <person name="Kemen A.C."/>
            <person name="Balmuth A.L."/>
            <person name="Robert-Seilaniantz A."/>
            <person name="Bailey K."/>
            <person name="Holub E."/>
            <person name="Studholme D.J."/>
            <person name="Maclean D."/>
            <person name="Jones J.D."/>
        </authorList>
    </citation>
    <scope>NUCLEOTIDE SEQUENCE</scope>
</reference>
<dbReference type="AlphaFoldDB" id="F0WJ66"/>
<dbReference type="EMBL" id="FR824163">
    <property type="protein sequence ID" value="CCA21313.1"/>
    <property type="molecule type" value="Genomic_DNA"/>
</dbReference>
<protein>
    <submittedName>
        <fullName evidence="1">Uncharacterized protein AlNc14C118G6598</fullName>
    </submittedName>
</protein>
<evidence type="ECO:0000313" key="1">
    <source>
        <dbReference type="EMBL" id="CCA21313.1"/>
    </source>
</evidence>
<dbReference type="HOGENOM" id="CLU_149661_0_0_1"/>
<name>F0WJ66_9STRA</name>
<reference evidence="1" key="2">
    <citation type="submission" date="2011-02" db="EMBL/GenBank/DDBJ databases">
        <authorList>
            <person name="MacLean D."/>
        </authorList>
    </citation>
    <scope>NUCLEOTIDE SEQUENCE</scope>
</reference>
<sequence length="115" mass="13246">MDDEAQESTADVQHERIEKKELLSPNARIRKRLTSAKENAHLFGFVCDQGEVIQWMSACHSDLIPLGQTLEQKGFKTLSSIAFLTEADIDPSIDANIRQMLMMRLSRLRHEIYRM</sequence>
<accession>F0WJ66</accession>